<name>A0A4Q9GBF9_9HYPH</name>
<feature type="compositionally biased region" description="Polar residues" evidence="1">
    <location>
        <begin position="34"/>
        <end position="44"/>
    </location>
</feature>
<organism evidence="2 3">
    <name type="scientific">Hansschlegelia quercus</name>
    <dbReference type="NCBI Taxonomy" id="2528245"/>
    <lineage>
        <taxon>Bacteria</taxon>
        <taxon>Pseudomonadati</taxon>
        <taxon>Pseudomonadota</taxon>
        <taxon>Alphaproteobacteria</taxon>
        <taxon>Hyphomicrobiales</taxon>
        <taxon>Methylopilaceae</taxon>
        <taxon>Hansschlegelia</taxon>
    </lineage>
</organism>
<evidence type="ECO:0000313" key="2">
    <source>
        <dbReference type="EMBL" id="TBN48607.1"/>
    </source>
</evidence>
<proteinExistence type="predicted"/>
<dbReference type="EMBL" id="SIUB01000007">
    <property type="protein sequence ID" value="TBN48607.1"/>
    <property type="molecule type" value="Genomic_DNA"/>
</dbReference>
<dbReference type="RefSeq" id="WP_131004091.1">
    <property type="nucleotide sequence ID" value="NZ_JBHSZR010000009.1"/>
</dbReference>
<accession>A0A4Q9GBF9</accession>
<comment type="caution">
    <text evidence="2">The sequence shown here is derived from an EMBL/GenBank/DDBJ whole genome shotgun (WGS) entry which is preliminary data.</text>
</comment>
<keyword evidence="3" id="KW-1185">Reference proteome</keyword>
<feature type="region of interest" description="Disordered" evidence="1">
    <location>
        <begin position="1"/>
        <end position="63"/>
    </location>
</feature>
<sequence>MRDASTPESRTDARRAADPDAPKPGTPAEHVDTNPKTAPDPNSNAEKDPADWVSGDEPMTGAQASYLKTLSEETGSEAYRDDLTKAQASMLIDELKTARNEAR</sequence>
<evidence type="ECO:0000313" key="3">
    <source>
        <dbReference type="Proteomes" id="UP000291613"/>
    </source>
</evidence>
<dbReference type="OrthoDB" id="9811751at2"/>
<protein>
    <submittedName>
        <fullName evidence="2">DUF3072 domain-containing protein</fullName>
    </submittedName>
</protein>
<dbReference type="Proteomes" id="UP000291613">
    <property type="component" value="Unassembled WGS sequence"/>
</dbReference>
<feature type="compositionally biased region" description="Basic and acidic residues" evidence="1">
    <location>
        <begin position="1"/>
        <end position="21"/>
    </location>
</feature>
<dbReference type="AlphaFoldDB" id="A0A4Q9GBF9"/>
<dbReference type="InterPro" id="IPR021425">
    <property type="entry name" value="DUF3072"/>
</dbReference>
<gene>
    <name evidence="2" type="ORF">EYR15_13525</name>
</gene>
<dbReference type="Pfam" id="PF11272">
    <property type="entry name" value="DUF3072"/>
    <property type="match status" value="1"/>
</dbReference>
<evidence type="ECO:0000256" key="1">
    <source>
        <dbReference type="SAM" id="MobiDB-lite"/>
    </source>
</evidence>
<reference evidence="2 3" key="1">
    <citation type="submission" date="2019-02" db="EMBL/GenBank/DDBJ databases">
        <title>Hansschlegelia quercus sp. nov., a novel methylotrophic bacterium from buds of oak (Quercus robur L.).</title>
        <authorList>
            <person name="Agafonova N.V."/>
            <person name="Kaparullina E.N."/>
            <person name="Grouzdev D.S."/>
            <person name="Doronina N.V."/>
        </authorList>
    </citation>
    <scope>NUCLEOTIDE SEQUENCE [LARGE SCALE GENOMIC DNA]</scope>
    <source>
        <strain evidence="2 3">Dub</strain>
    </source>
</reference>